<feature type="domain" description="ABC transmembrane type-1" evidence="8">
    <location>
        <begin position="75"/>
        <end position="264"/>
    </location>
</feature>
<keyword evidence="5 7" id="KW-1133">Transmembrane helix</keyword>
<accession>A0ABN8FY96</accession>
<evidence type="ECO:0000259" key="8">
    <source>
        <dbReference type="PROSITE" id="PS50928"/>
    </source>
</evidence>
<organism evidence="9 10">
    <name type="scientific">Paenibacillus allorhizoplanae</name>
    <dbReference type="NCBI Taxonomy" id="2905648"/>
    <lineage>
        <taxon>Bacteria</taxon>
        <taxon>Bacillati</taxon>
        <taxon>Bacillota</taxon>
        <taxon>Bacilli</taxon>
        <taxon>Bacillales</taxon>
        <taxon>Paenibacillaceae</taxon>
        <taxon>Paenibacillus</taxon>
    </lineage>
</organism>
<feature type="transmembrane region" description="Helical" evidence="7">
    <location>
        <begin position="16"/>
        <end position="37"/>
    </location>
</feature>
<keyword evidence="2 7" id="KW-0813">Transport</keyword>
<proteinExistence type="inferred from homology"/>
<dbReference type="CDD" id="cd06261">
    <property type="entry name" value="TM_PBP2"/>
    <property type="match status" value="1"/>
</dbReference>
<dbReference type="Proteomes" id="UP000838821">
    <property type="component" value="Unassembled WGS sequence"/>
</dbReference>
<sequence length="279" mass="31355">MIGASNKKRILFHSTFIYASALLVFLLYIFPFLLILFNSVKNEKESSIMNLSLPSEYMFQNYVTVFVQGHMLQGFLNGMFLSTVITVLTVLFCSISSFIIQRNRNSFSNFTYKYLLAGMIAPFSFIPAIKLLQLLHMGSNFSGLIMVDLAGQIPFSILLYVGFMKGIPRELDEASVVEGCGPIRLFFQIIFPLLRPVISTNIVLTFTAIWNDFGNVLFLVPKTSMWTMPMSVFNFKGLHSYNYGLVCAFIVIALIPVLIIYLIAQRYIVSGMTAGAVKG</sequence>
<comment type="subcellular location">
    <subcellularLocation>
        <location evidence="1 7">Cell membrane</location>
        <topology evidence="1 7">Multi-pass membrane protein</topology>
    </subcellularLocation>
</comment>
<evidence type="ECO:0000313" key="9">
    <source>
        <dbReference type="EMBL" id="CAH1192988.1"/>
    </source>
</evidence>
<reference evidence="9" key="1">
    <citation type="submission" date="2022-01" db="EMBL/GenBank/DDBJ databases">
        <authorList>
            <person name="Criscuolo A."/>
        </authorList>
    </citation>
    <scope>NUCLEOTIDE SEQUENCE</scope>
    <source>
        <strain evidence="9">CIP111891</strain>
    </source>
</reference>
<dbReference type="Pfam" id="PF00528">
    <property type="entry name" value="BPD_transp_1"/>
    <property type="match status" value="1"/>
</dbReference>
<keyword evidence="10" id="KW-1185">Reference proteome</keyword>
<dbReference type="PANTHER" id="PTHR43744:SF12">
    <property type="entry name" value="ABC TRANSPORTER PERMEASE PROTEIN MG189-RELATED"/>
    <property type="match status" value="1"/>
</dbReference>
<dbReference type="Gene3D" id="1.10.3720.10">
    <property type="entry name" value="MetI-like"/>
    <property type="match status" value="1"/>
</dbReference>
<evidence type="ECO:0000256" key="3">
    <source>
        <dbReference type="ARBA" id="ARBA00022475"/>
    </source>
</evidence>
<keyword evidence="6 7" id="KW-0472">Membrane</keyword>
<protein>
    <submittedName>
        <fullName evidence="9">Melibiose/raffinose/stachyose import permease protein MelC</fullName>
    </submittedName>
</protein>
<evidence type="ECO:0000313" key="10">
    <source>
        <dbReference type="Proteomes" id="UP000838821"/>
    </source>
</evidence>
<name>A0ABN8FY96_9BACL</name>
<comment type="similarity">
    <text evidence="7">Belongs to the binding-protein-dependent transport system permease family.</text>
</comment>
<dbReference type="PROSITE" id="PS50928">
    <property type="entry name" value="ABC_TM1"/>
    <property type="match status" value="1"/>
</dbReference>
<dbReference type="InterPro" id="IPR035906">
    <property type="entry name" value="MetI-like_sf"/>
</dbReference>
<evidence type="ECO:0000256" key="4">
    <source>
        <dbReference type="ARBA" id="ARBA00022692"/>
    </source>
</evidence>
<dbReference type="EMBL" id="CAKMMW010000001">
    <property type="protein sequence ID" value="CAH1192988.1"/>
    <property type="molecule type" value="Genomic_DNA"/>
</dbReference>
<keyword evidence="4 7" id="KW-0812">Transmembrane</keyword>
<dbReference type="PANTHER" id="PTHR43744">
    <property type="entry name" value="ABC TRANSPORTER PERMEASE PROTEIN MG189-RELATED-RELATED"/>
    <property type="match status" value="1"/>
</dbReference>
<evidence type="ECO:0000256" key="7">
    <source>
        <dbReference type="RuleBase" id="RU363032"/>
    </source>
</evidence>
<dbReference type="InterPro" id="IPR000515">
    <property type="entry name" value="MetI-like"/>
</dbReference>
<evidence type="ECO:0000256" key="1">
    <source>
        <dbReference type="ARBA" id="ARBA00004651"/>
    </source>
</evidence>
<evidence type="ECO:0000256" key="2">
    <source>
        <dbReference type="ARBA" id="ARBA00022448"/>
    </source>
</evidence>
<evidence type="ECO:0000256" key="5">
    <source>
        <dbReference type="ARBA" id="ARBA00022989"/>
    </source>
</evidence>
<feature type="transmembrane region" description="Helical" evidence="7">
    <location>
        <begin position="241"/>
        <end position="264"/>
    </location>
</feature>
<comment type="caution">
    <text evidence="9">The sequence shown here is derived from an EMBL/GenBank/DDBJ whole genome shotgun (WGS) entry which is preliminary data.</text>
</comment>
<evidence type="ECO:0000256" key="6">
    <source>
        <dbReference type="ARBA" id="ARBA00023136"/>
    </source>
</evidence>
<gene>
    <name evidence="9" type="primary">melC_5</name>
    <name evidence="9" type="ORF">PAECIP111891_00471</name>
</gene>
<feature type="transmembrane region" description="Helical" evidence="7">
    <location>
        <begin position="112"/>
        <end position="129"/>
    </location>
</feature>
<feature type="transmembrane region" description="Helical" evidence="7">
    <location>
        <begin position="79"/>
        <end position="100"/>
    </location>
</feature>
<feature type="transmembrane region" description="Helical" evidence="7">
    <location>
        <begin position="202"/>
        <end position="221"/>
    </location>
</feature>
<feature type="transmembrane region" description="Helical" evidence="7">
    <location>
        <begin position="141"/>
        <end position="163"/>
    </location>
</feature>
<dbReference type="SUPFAM" id="SSF161098">
    <property type="entry name" value="MetI-like"/>
    <property type="match status" value="1"/>
</dbReference>
<keyword evidence="3" id="KW-1003">Cell membrane</keyword>